<sequence length="147" mass="16021">MKLLLALDDGPGARRAVDEAIRIAREKGATLDALFVIDATWDVFTGHDWLSGCNSRIGFLEYMQGLEEKAAAESARAFLERRGDVPGELLTAPGDVVDVIREHAARGYDLLVVSSPFTRGLEVMRDAVARLTRDAPCDVLLVRAAPE</sequence>
<comment type="caution">
    <text evidence="2">The sequence shown here is derived from an EMBL/GenBank/DDBJ whole genome shotgun (WGS) entry which is preliminary data.</text>
</comment>
<dbReference type="CDD" id="cd00293">
    <property type="entry name" value="USP-like"/>
    <property type="match status" value="1"/>
</dbReference>
<evidence type="ECO:0000313" key="2">
    <source>
        <dbReference type="EMBL" id="MBG3876617.1"/>
    </source>
</evidence>
<dbReference type="Gene3D" id="3.40.50.12370">
    <property type="match status" value="1"/>
</dbReference>
<protein>
    <submittedName>
        <fullName evidence="2">Universal stress protein</fullName>
    </submittedName>
</protein>
<reference evidence="2 3" key="1">
    <citation type="submission" date="2019-08" db="EMBL/GenBank/DDBJ databases">
        <authorList>
            <person name="Luo N."/>
        </authorList>
    </citation>
    <scope>NUCLEOTIDE SEQUENCE [LARGE SCALE GENOMIC DNA]</scope>
    <source>
        <strain evidence="2 3">NCIMB 9442</strain>
    </source>
</reference>
<gene>
    <name evidence="2" type="ORF">FVW20_06150</name>
</gene>
<proteinExistence type="predicted"/>
<name>A0ABS0J2F9_9BACT</name>
<feature type="domain" description="UspA" evidence="1">
    <location>
        <begin position="2"/>
        <end position="143"/>
    </location>
</feature>
<dbReference type="EMBL" id="VRYY01000137">
    <property type="protein sequence ID" value="MBG3876617.1"/>
    <property type="molecule type" value="Genomic_DNA"/>
</dbReference>
<keyword evidence="3" id="KW-1185">Reference proteome</keyword>
<evidence type="ECO:0000259" key="1">
    <source>
        <dbReference type="Pfam" id="PF00582"/>
    </source>
</evidence>
<organism evidence="2 3">
    <name type="scientific">Nitratidesulfovibrio oxamicus</name>
    <dbReference type="NCBI Taxonomy" id="32016"/>
    <lineage>
        <taxon>Bacteria</taxon>
        <taxon>Pseudomonadati</taxon>
        <taxon>Thermodesulfobacteriota</taxon>
        <taxon>Desulfovibrionia</taxon>
        <taxon>Desulfovibrionales</taxon>
        <taxon>Desulfovibrionaceae</taxon>
        <taxon>Nitratidesulfovibrio</taxon>
    </lineage>
</organism>
<evidence type="ECO:0000313" key="3">
    <source>
        <dbReference type="Proteomes" id="UP001194469"/>
    </source>
</evidence>
<dbReference type="Proteomes" id="UP001194469">
    <property type="component" value="Unassembled WGS sequence"/>
</dbReference>
<dbReference type="Pfam" id="PF00582">
    <property type="entry name" value="Usp"/>
    <property type="match status" value="1"/>
</dbReference>
<dbReference type="SUPFAM" id="SSF52402">
    <property type="entry name" value="Adenine nucleotide alpha hydrolases-like"/>
    <property type="match status" value="1"/>
</dbReference>
<dbReference type="InterPro" id="IPR006016">
    <property type="entry name" value="UspA"/>
</dbReference>
<accession>A0ABS0J2F9</accession>